<dbReference type="InterPro" id="IPR051383">
    <property type="entry name" value="COX19"/>
</dbReference>
<accession>W5JRK2</accession>
<dbReference type="PANTHER" id="PTHR21107">
    <property type="entry name" value="CYTOCHROME C OXIDASE ASSEMBLY PROTEIN COX19"/>
    <property type="match status" value="1"/>
</dbReference>
<name>W5JRK2_ANODA</name>
<dbReference type="FunCoup" id="W5JRK2">
    <property type="interactions" value="909"/>
</dbReference>
<dbReference type="Proteomes" id="UP000000673">
    <property type="component" value="Unassembled WGS sequence"/>
</dbReference>
<gene>
    <name evidence="6" type="ORF">AND_002864</name>
</gene>
<reference evidence="6 8" key="1">
    <citation type="journal article" date="2010" name="BMC Genomics">
        <title>Combination of measures distinguishes pre-miRNAs from other stem-loops in the genome of the newly sequenced Anopheles darlingi.</title>
        <authorList>
            <person name="Mendes N.D."/>
            <person name="Freitas A.T."/>
            <person name="Vasconcelos A.T."/>
            <person name="Sagot M.F."/>
        </authorList>
    </citation>
    <scope>NUCLEOTIDE SEQUENCE</scope>
</reference>
<dbReference type="EnsemblMetazoa" id="ADAC002864-RA">
    <property type="protein sequence ID" value="ADAC002864-PA"/>
    <property type="gene ID" value="ADAC002864"/>
</dbReference>
<evidence type="ECO:0000259" key="5">
    <source>
        <dbReference type="Pfam" id="PF06747"/>
    </source>
</evidence>
<dbReference type="VEuPathDB" id="VectorBase:ADAR2_002547"/>
<evidence type="ECO:0000313" key="8">
    <source>
        <dbReference type="Proteomes" id="UP000000673"/>
    </source>
</evidence>
<protein>
    <submittedName>
        <fullName evidence="6">Cytochrome c oxidase assembly protein COX19</fullName>
    </submittedName>
</protein>
<comment type="similarity">
    <text evidence="4">Belongs to the COX19 family.</text>
</comment>
<evidence type="ECO:0000256" key="3">
    <source>
        <dbReference type="ARBA" id="ARBA00023157"/>
    </source>
</evidence>
<evidence type="ECO:0000313" key="6">
    <source>
        <dbReference type="EMBL" id="ETN65374.1"/>
    </source>
</evidence>
<evidence type="ECO:0000313" key="7">
    <source>
        <dbReference type="EnsemblMetazoa" id="ADAC002864-PA"/>
    </source>
</evidence>
<dbReference type="PROSITE" id="PS51808">
    <property type="entry name" value="CHCH"/>
    <property type="match status" value="1"/>
</dbReference>
<dbReference type="AlphaFoldDB" id="W5JRK2"/>
<dbReference type="GO" id="GO:0033617">
    <property type="term" value="P:mitochondrial respiratory chain complex IV assembly"/>
    <property type="evidence" value="ECO:0007669"/>
    <property type="project" value="TreeGrafter"/>
</dbReference>
<dbReference type="eggNOG" id="KOG3477">
    <property type="taxonomic scope" value="Eukaryota"/>
</dbReference>
<reference evidence="6" key="3">
    <citation type="journal article" date="2013" name="Nucleic Acids Res.">
        <title>The genome of Anopheles darlingi, the main neotropical malaria vector.</title>
        <authorList>
            <person name="Marinotti O."/>
            <person name="Cerqueira G.C."/>
            <person name="de Almeida L.G."/>
            <person name="Ferro M.I."/>
            <person name="Loreto E.L."/>
            <person name="Zaha A."/>
            <person name="Teixeira S.M."/>
            <person name="Wespiser A.R."/>
            <person name="Almeida E Silva A."/>
            <person name="Schlindwein A.D."/>
            <person name="Pacheco A.C."/>
            <person name="Silva A.L."/>
            <person name="Graveley B.R."/>
            <person name="Walenz B.P."/>
            <person name="Lima Bde A."/>
            <person name="Ribeiro C.A."/>
            <person name="Nunes-Silva C.G."/>
            <person name="de Carvalho C.R."/>
            <person name="Soares C.M."/>
            <person name="de Menezes C.B."/>
            <person name="Matiolli C."/>
            <person name="Caffrey D."/>
            <person name="Araujo D.A."/>
            <person name="de Oliveira D.M."/>
            <person name="Golenbock D."/>
            <person name="Grisard E.C."/>
            <person name="Fantinatti-Garboggini F."/>
            <person name="de Carvalho F.M."/>
            <person name="Barcellos F.G."/>
            <person name="Prosdocimi F."/>
            <person name="May G."/>
            <person name="Azevedo Junior G.M."/>
            <person name="Guimaraes G.M."/>
            <person name="Goldman G.H."/>
            <person name="Padilha I.Q."/>
            <person name="Batista Jda S."/>
            <person name="Ferro J.A."/>
            <person name="Ribeiro J.M."/>
            <person name="Fietto J.L."/>
            <person name="Dabbas K.M."/>
            <person name="Cerdeira L."/>
            <person name="Agnez-Lima L.F."/>
            <person name="Brocchi M."/>
            <person name="de Carvalho M.O."/>
            <person name="Teixeira Mde M."/>
            <person name="Diniz Maia Mde M."/>
            <person name="Goldman M.H."/>
            <person name="Cruz Schneider M.P."/>
            <person name="Felipe M.S."/>
            <person name="Hungria M."/>
            <person name="Nicolas M.F."/>
            <person name="Pereira M."/>
            <person name="Montes M.A."/>
            <person name="Cantao M.E."/>
            <person name="Vincentz M."/>
            <person name="Rafael M.S."/>
            <person name="Silverman N."/>
            <person name="Stoco P.H."/>
            <person name="Souza R.C."/>
            <person name="Vicentini R."/>
            <person name="Gazzinelli R.T."/>
            <person name="Neves Rde O."/>
            <person name="Silva R."/>
            <person name="Astolfi-Filho S."/>
            <person name="Maciel T.E."/>
            <person name="Urmenyi T.P."/>
            <person name="Tadei W.P."/>
            <person name="Camargo E.P."/>
            <person name="de Vasconcelos A.T."/>
        </authorList>
    </citation>
    <scope>NUCLEOTIDE SEQUENCE</scope>
</reference>
<dbReference type="InterPro" id="IPR010625">
    <property type="entry name" value="CHCH"/>
</dbReference>
<dbReference type="PANTHER" id="PTHR21107:SF2">
    <property type="entry name" value="CYTOCHROME C OXIDASE ASSEMBLY PROTEIN COX19"/>
    <property type="match status" value="1"/>
</dbReference>
<keyword evidence="3" id="KW-1015">Disulfide bond</keyword>
<feature type="domain" description="CHCH" evidence="5">
    <location>
        <begin position="72"/>
        <end position="105"/>
    </location>
</feature>
<sequence length="132" mass="14583">MQNKNRGASGVGPVEGASEPYRVTKQQILPSINPEQISCCGAAMTSMTFGQKKFIPTAPEKGSFPLDHGGQCRKLMLFYMRCLRENADDNSACRQESKAYLQCRMDHELMAKEDFAKLGYGSEAPPKANEQS</sequence>
<dbReference type="EMBL" id="ADMH02000674">
    <property type="protein sequence ID" value="ETN65374.1"/>
    <property type="molecule type" value="Genomic_DNA"/>
</dbReference>
<reference evidence="7" key="4">
    <citation type="submission" date="2015-06" db="UniProtKB">
        <authorList>
            <consortium name="EnsemblMetazoa"/>
        </authorList>
    </citation>
    <scope>IDENTIFICATION</scope>
</reference>
<reference evidence="6" key="2">
    <citation type="submission" date="2010-05" db="EMBL/GenBank/DDBJ databases">
        <authorList>
            <person name="Almeida L.G."/>
            <person name="Nicolas M.F."/>
            <person name="Souza R.C."/>
            <person name="Vasconcelos A.T.R."/>
        </authorList>
    </citation>
    <scope>NUCLEOTIDE SEQUENCE</scope>
</reference>
<dbReference type="GO" id="GO:0005758">
    <property type="term" value="C:mitochondrial intermembrane space"/>
    <property type="evidence" value="ECO:0007669"/>
    <property type="project" value="TreeGrafter"/>
</dbReference>
<proteinExistence type="inferred from homology"/>
<evidence type="ECO:0000256" key="2">
    <source>
        <dbReference type="ARBA" id="ARBA00022490"/>
    </source>
</evidence>
<keyword evidence="8" id="KW-1185">Reference proteome</keyword>
<evidence type="ECO:0000256" key="4">
    <source>
        <dbReference type="ARBA" id="ARBA00038223"/>
    </source>
</evidence>
<dbReference type="Pfam" id="PF06747">
    <property type="entry name" value="CHCH"/>
    <property type="match status" value="1"/>
</dbReference>
<dbReference type="STRING" id="43151.W5JRK2"/>
<evidence type="ECO:0000256" key="1">
    <source>
        <dbReference type="ARBA" id="ARBA00004496"/>
    </source>
</evidence>
<dbReference type="HOGENOM" id="CLU_1918809_0_0_1"/>
<comment type="subcellular location">
    <subcellularLocation>
        <location evidence="1">Cytoplasm</location>
    </subcellularLocation>
</comment>
<keyword evidence="2" id="KW-0963">Cytoplasm</keyword>
<dbReference type="VEuPathDB" id="VectorBase:ADAC002864"/>
<organism evidence="6">
    <name type="scientific">Anopheles darlingi</name>
    <name type="common">Mosquito</name>
    <dbReference type="NCBI Taxonomy" id="43151"/>
    <lineage>
        <taxon>Eukaryota</taxon>
        <taxon>Metazoa</taxon>
        <taxon>Ecdysozoa</taxon>
        <taxon>Arthropoda</taxon>
        <taxon>Hexapoda</taxon>
        <taxon>Insecta</taxon>
        <taxon>Pterygota</taxon>
        <taxon>Neoptera</taxon>
        <taxon>Endopterygota</taxon>
        <taxon>Diptera</taxon>
        <taxon>Nematocera</taxon>
        <taxon>Culicoidea</taxon>
        <taxon>Culicidae</taxon>
        <taxon>Anophelinae</taxon>
        <taxon>Anopheles</taxon>
    </lineage>
</organism>